<feature type="compositionally biased region" description="Basic and acidic residues" evidence="1">
    <location>
        <begin position="13"/>
        <end position="22"/>
    </location>
</feature>
<dbReference type="EMBL" id="HG994361">
    <property type="protein sequence ID" value="CAF2196427.1"/>
    <property type="molecule type" value="Genomic_DNA"/>
</dbReference>
<dbReference type="AlphaFoldDB" id="A0A816Z845"/>
<feature type="compositionally biased region" description="Polar residues" evidence="1">
    <location>
        <begin position="1"/>
        <end position="11"/>
    </location>
</feature>
<name>A0A816Z845_BRANA</name>
<feature type="region of interest" description="Disordered" evidence="1">
    <location>
        <begin position="1"/>
        <end position="24"/>
    </location>
</feature>
<gene>
    <name evidence="2" type="ORF">DARMORV10_A07P38140.1</name>
</gene>
<dbReference type="PANTHER" id="PTHR33696">
    <property type="entry name" value="T22J18.15-RELATED"/>
    <property type="match status" value="1"/>
</dbReference>
<dbReference type="PANTHER" id="PTHR33696:SF1">
    <property type="entry name" value="T22J18.15"/>
    <property type="match status" value="1"/>
</dbReference>
<protein>
    <submittedName>
        <fullName evidence="2">(rape) hypothetical protein</fullName>
    </submittedName>
</protein>
<feature type="region of interest" description="Disordered" evidence="1">
    <location>
        <begin position="171"/>
        <end position="202"/>
    </location>
</feature>
<accession>A0A816Z845</accession>
<dbReference type="Pfam" id="PF05097">
    <property type="entry name" value="DUF688"/>
    <property type="match status" value="1"/>
</dbReference>
<evidence type="ECO:0000313" key="2">
    <source>
        <dbReference type="EMBL" id="CAF2196427.1"/>
    </source>
</evidence>
<sequence>MKESRPYTSKTSKGRESNERRNLLPRMFLLIGGSTQLGTLARRSDPVNFPAKTNNSSRRSLSSSSFSSFSSCSSSSLVFQGGSPLNSPASPLRLLGVPFSWEQLPGKPKDYSHRLNHRQNNDSSVILPLPPHRSTHFPVTVKNKKSNSLSKKNSFPVTEKDPFAAALLECSKDDDEDEEDGEDHEVDRRFRGNSGGSSKALTKSSIGDRWAVLTPFICHISMNDLCNSWAAKADAKQMLDKRGPVY</sequence>
<reference evidence="2" key="1">
    <citation type="submission" date="2021-01" db="EMBL/GenBank/DDBJ databases">
        <authorList>
            <consortium name="Genoscope - CEA"/>
            <person name="William W."/>
        </authorList>
    </citation>
    <scope>NUCLEOTIDE SEQUENCE</scope>
</reference>
<feature type="compositionally biased region" description="Acidic residues" evidence="1">
    <location>
        <begin position="172"/>
        <end position="184"/>
    </location>
</feature>
<evidence type="ECO:0000256" key="1">
    <source>
        <dbReference type="SAM" id="MobiDB-lite"/>
    </source>
</evidence>
<proteinExistence type="predicted"/>
<organism evidence="2">
    <name type="scientific">Brassica napus</name>
    <name type="common">Rape</name>
    <dbReference type="NCBI Taxonomy" id="3708"/>
    <lineage>
        <taxon>Eukaryota</taxon>
        <taxon>Viridiplantae</taxon>
        <taxon>Streptophyta</taxon>
        <taxon>Embryophyta</taxon>
        <taxon>Tracheophyta</taxon>
        <taxon>Spermatophyta</taxon>
        <taxon>Magnoliopsida</taxon>
        <taxon>eudicotyledons</taxon>
        <taxon>Gunneridae</taxon>
        <taxon>Pentapetalae</taxon>
        <taxon>rosids</taxon>
        <taxon>malvids</taxon>
        <taxon>Brassicales</taxon>
        <taxon>Brassicaceae</taxon>
        <taxon>Brassiceae</taxon>
        <taxon>Brassica</taxon>
    </lineage>
</organism>
<feature type="region of interest" description="Disordered" evidence="1">
    <location>
        <begin position="40"/>
        <end position="64"/>
    </location>
</feature>
<dbReference type="Proteomes" id="UP001295469">
    <property type="component" value="Chromosome A07"/>
</dbReference>
<dbReference type="InterPro" id="IPR007789">
    <property type="entry name" value="DUF688"/>
</dbReference>